<accession>A0AA35CI21</accession>
<sequence length="199" mass="20364">MVSLTARQFSSLEAIVRDGLANASAGLSAMSGGQLRLESPVVRMIPLTEVPEVAGGPAAVVVAVYLAIGGDLRGHLVLLFTEAGARRAADFLFGAPPGTTAELGELELSALAEAGNVAGSHLLNVLANRTGLAIVPSAPAVVTDMAGAILQQVVLDLLLQADEVLLVETAINGTVQGYFLLLPDQDSMSRLVAALEDLA</sequence>
<gene>
    <name evidence="3" type="ORF">caldi_05050</name>
</gene>
<dbReference type="InterPro" id="IPR050992">
    <property type="entry name" value="CheZ_family_phosphatases"/>
</dbReference>
<dbReference type="GO" id="GO:0016787">
    <property type="term" value="F:hydrolase activity"/>
    <property type="evidence" value="ECO:0007669"/>
    <property type="project" value="UniProtKB-KW"/>
</dbReference>
<keyword evidence="4" id="KW-1185">Reference proteome</keyword>
<dbReference type="PANTHER" id="PTHR43693">
    <property type="entry name" value="PROTEIN PHOSPHATASE CHEZ"/>
    <property type="match status" value="1"/>
</dbReference>
<dbReference type="RefSeq" id="WP_264843545.1">
    <property type="nucleotide sequence ID" value="NZ_AP025628.1"/>
</dbReference>
<dbReference type="InterPro" id="IPR028976">
    <property type="entry name" value="CheC-like_sf"/>
</dbReference>
<proteinExistence type="predicted"/>
<name>A0AA35CI21_9FIRM</name>
<evidence type="ECO:0000313" key="3">
    <source>
        <dbReference type="EMBL" id="BDG59415.1"/>
    </source>
</evidence>
<evidence type="ECO:0008006" key="5">
    <source>
        <dbReference type="Google" id="ProtNLM"/>
    </source>
</evidence>
<dbReference type="GO" id="GO:0006935">
    <property type="term" value="P:chemotaxis"/>
    <property type="evidence" value="ECO:0007669"/>
    <property type="project" value="UniProtKB-KW"/>
</dbReference>
<protein>
    <recommendedName>
        <fullName evidence="5">Chemotaxis protein CheC</fullName>
    </recommendedName>
</protein>
<dbReference type="Proteomes" id="UP001163687">
    <property type="component" value="Chromosome"/>
</dbReference>
<dbReference type="KEGG" id="cmic:caldi_05050"/>
<dbReference type="EMBL" id="AP025628">
    <property type="protein sequence ID" value="BDG59415.1"/>
    <property type="molecule type" value="Genomic_DNA"/>
</dbReference>
<dbReference type="Gene3D" id="3.40.1550.10">
    <property type="entry name" value="CheC-like"/>
    <property type="match status" value="1"/>
</dbReference>
<dbReference type="PANTHER" id="PTHR43693:SF1">
    <property type="entry name" value="PROTEIN PHOSPHATASE CHEZ"/>
    <property type="match status" value="1"/>
</dbReference>
<evidence type="ECO:0000256" key="1">
    <source>
        <dbReference type="ARBA" id="ARBA00022500"/>
    </source>
</evidence>
<organism evidence="3 4">
    <name type="scientific">Caldinitratiruptor microaerophilus</name>
    <dbReference type="NCBI Taxonomy" id="671077"/>
    <lineage>
        <taxon>Bacteria</taxon>
        <taxon>Bacillati</taxon>
        <taxon>Bacillota</taxon>
        <taxon>Clostridia</taxon>
        <taxon>Eubacteriales</taxon>
        <taxon>Symbiobacteriaceae</taxon>
        <taxon>Caldinitratiruptor</taxon>
    </lineage>
</organism>
<reference evidence="3" key="1">
    <citation type="submission" date="2022-03" db="EMBL/GenBank/DDBJ databases">
        <title>Complete genome sequence of Caldinitratiruptor microaerophilus.</title>
        <authorList>
            <person name="Mukaiyama R."/>
            <person name="Nishiyama T."/>
            <person name="Ueda K."/>
        </authorList>
    </citation>
    <scope>NUCLEOTIDE SEQUENCE</scope>
    <source>
        <strain evidence="3">JCM 16183</strain>
    </source>
</reference>
<keyword evidence="2" id="KW-0378">Hydrolase</keyword>
<evidence type="ECO:0000256" key="2">
    <source>
        <dbReference type="ARBA" id="ARBA00022801"/>
    </source>
</evidence>
<dbReference type="CDD" id="cd17905">
    <property type="entry name" value="CheC-like"/>
    <property type="match status" value="1"/>
</dbReference>
<evidence type="ECO:0000313" key="4">
    <source>
        <dbReference type="Proteomes" id="UP001163687"/>
    </source>
</evidence>
<dbReference type="AlphaFoldDB" id="A0AA35CI21"/>
<dbReference type="SUPFAM" id="SSF103039">
    <property type="entry name" value="CheC-like"/>
    <property type="match status" value="1"/>
</dbReference>
<keyword evidence="1" id="KW-0145">Chemotaxis</keyword>